<dbReference type="InterPro" id="IPR007890">
    <property type="entry name" value="CHASE2"/>
</dbReference>
<comment type="caution">
    <text evidence="4">The sequence shown here is derived from an EMBL/GenBank/DDBJ whole genome shotgun (WGS) entry which is preliminary data.</text>
</comment>
<feature type="transmembrane region" description="Helical" evidence="2">
    <location>
        <begin position="385"/>
        <end position="403"/>
    </location>
</feature>
<dbReference type="Gene3D" id="3.30.70.1230">
    <property type="entry name" value="Nucleotide cyclase"/>
    <property type="match status" value="1"/>
</dbReference>
<name>A0ABT6F3G3_9SYNE</name>
<keyword evidence="2" id="KW-0812">Transmembrane</keyword>
<dbReference type="SMART" id="SM00044">
    <property type="entry name" value="CYCc"/>
    <property type="match status" value="1"/>
</dbReference>
<dbReference type="PANTHER" id="PTHR43081:SF1">
    <property type="entry name" value="ADENYLATE CYCLASE, TERMINAL-DIFFERENTIATION SPECIFIC"/>
    <property type="match status" value="1"/>
</dbReference>
<feature type="transmembrane region" description="Helical" evidence="2">
    <location>
        <begin position="355"/>
        <end position="379"/>
    </location>
</feature>
<dbReference type="RefSeq" id="WP_277868283.1">
    <property type="nucleotide sequence ID" value="NZ_JAKKUT010000008.1"/>
</dbReference>
<dbReference type="CDD" id="cd07302">
    <property type="entry name" value="CHD"/>
    <property type="match status" value="1"/>
</dbReference>
<feature type="transmembrane region" description="Helical" evidence="2">
    <location>
        <begin position="331"/>
        <end position="348"/>
    </location>
</feature>
<dbReference type="InterPro" id="IPR050697">
    <property type="entry name" value="Adenylyl/Guanylyl_Cyclase_3/4"/>
</dbReference>
<evidence type="ECO:0000256" key="2">
    <source>
        <dbReference type="SAM" id="Phobius"/>
    </source>
</evidence>
<dbReference type="PROSITE" id="PS50125">
    <property type="entry name" value="GUANYLATE_CYCLASE_2"/>
    <property type="match status" value="1"/>
</dbReference>
<proteinExistence type="inferred from homology"/>
<evidence type="ECO:0000256" key="1">
    <source>
        <dbReference type="ARBA" id="ARBA00005381"/>
    </source>
</evidence>
<dbReference type="SUPFAM" id="SSF55073">
    <property type="entry name" value="Nucleotide cyclase"/>
    <property type="match status" value="1"/>
</dbReference>
<reference evidence="4" key="1">
    <citation type="journal article" date="2022" name="Genome Biol. Evol.">
        <title>A New Gene Family Diagnostic for Intracellular Biomineralization of Amorphous Ca Carbonates by Cyanobacteria.</title>
        <authorList>
            <person name="Benzerara K."/>
            <person name="Duprat E."/>
            <person name="Bitard-Feildel T."/>
            <person name="Caumes G."/>
            <person name="Cassier-Chauvat C."/>
            <person name="Chauvat F."/>
            <person name="Dezi M."/>
            <person name="Diop S.I."/>
            <person name="Gaschignard G."/>
            <person name="Gorgen S."/>
            <person name="Gugger M."/>
            <person name="Lopez-Garcia P."/>
            <person name="Millet M."/>
            <person name="Skouri-Panet F."/>
            <person name="Moreira D."/>
            <person name="Callebaut I."/>
        </authorList>
    </citation>
    <scope>NUCLEOTIDE SEQUENCE</scope>
    <source>
        <strain evidence="4">G9</strain>
    </source>
</reference>
<reference evidence="4" key="2">
    <citation type="submission" date="2022-01" db="EMBL/GenBank/DDBJ databases">
        <authorList>
            <person name="Zivanovic Y."/>
            <person name="Moreira D."/>
            <person name="Lopez-Garcia P."/>
        </authorList>
    </citation>
    <scope>NUCLEOTIDE SEQUENCE</scope>
    <source>
        <strain evidence="4">G9</strain>
    </source>
</reference>
<feature type="domain" description="Guanylate cyclase" evidence="3">
    <location>
        <begin position="447"/>
        <end position="585"/>
    </location>
</feature>
<gene>
    <name evidence="4" type="ORF">L3556_15725</name>
</gene>
<protein>
    <submittedName>
        <fullName evidence="4">Adenylate/guanylate cyclase domain-containing protein</fullName>
    </submittedName>
</protein>
<dbReference type="Pfam" id="PF00211">
    <property type="entry name" value="Guanylate_cyc"/>
    <property type="match status" value="1"/>
</dbReference>
<dbReference type="InterPro" id="IPR001054">
    <property type="entry name" value="A/G_cyclase"/>
</dbReference>
<dbReference type="InterPro" id="IPR029787">
    <property type="entry name" value="Nucleotide_cyclase"/>
</dbReference>
<evidence type="ECO:0000259" key="3">
    <source>
        <dbReference type="PROSITE" id="PS50125"/>
    </source>
</evidence>
<organism evidence="4 5">
    <name type="scientific">Candidatus Synechococcus calcipolaris G9</name>
    <dbReference type="NCBI Taxonomy" id="1497997"/>
    <lineage>
        <taxon>Bacteria</taxon>
        <taxon>Bacillati</taxon>
        <taxon>Cyanobacteriota</taxon>
        <taxon>Cyanophyceae</taxon>
        <taxon>Synechococcales</taxon>
        <taxon>Synechococcaceae</taxon>
        <taxon>Synechococcus</taxon>
    </lineage>
</organism>
<dbReference type="Proteomes" id="UP001154265">
    <property type="component" value="Unassembled WGS sequence"/>
</dbReference>
<dbReference type="EMBL" id="JAKKUT010000008">
    <property type="protein sequence ID" value="MDG2992369.1"/>
    <property type="molecule type" value="Genomic_DNA"/>
</dbReference>
<accession>A0ABT6F3G3</accession>
<dbReference type="PANTHER" id="PTHR43081">
    <property type="entry name" value="ADENYLATE CYCLASE, TERMINAL-DIFFERENTIATION SPECIFIC-RELATED"/>
    <property type="match status" value="1"/>
</dbReference>
<dbReference type="Pfam" id="PF05226">
    <property type="entry name" value="CHASE2"/>
    <property type="match status" value="1"/>
</dbReference>
<sequence length="674" mass="73785">MLKLLSRLQGRWMELSIVLLASGVATLLIGGVRSLGGLQPLELAAYDRLFQLRPFSGPDPRLLVVAITEADIQEQQALSLSDQVYADLFRELLRHQPRAIGLDIYRDFAVEPGHAELNEVWQSSDRLFAVTKIGDEIHPTIAPPTVLPPEQVGFNDVTVDAGGTVRRSILFLSDDTGETLFSFSLRLALRYLQDEDIFPQGSERDAAIMQLGTSSIFTPLRPNDGSYVGIDTNGYQVMLNYRGDNRAIEWVSLGDVLAGNVDPHLIRDRVILIGNTAESGKDFFYTPFSSSLMDDQRMPGVFVHAQMVGQFLDAGENQGAVIWFWSEPLEWAWIALWALVGGLLVWGIRHPVALAISVGVSLTGLFAIAYGAFLSLGWIPFVPPALALIVSGGSVITYTAQQAQRQQQMVMRLLGQSVSPEVAEALWERRDELLQDGKLPGQGLTATLLFTDLKGFSTISEGMTPDGLFNWLNAYLEEVADVVQSYHGVINKFTGDGIMAVFGVPIPRETPGEIAEDARNAVDCALALGEALGELNRGWAAQNLPQVGMRAGIFTGPIVVGSLGSKSRMEYGVIGDSVNTASRLESVDKHRHPTPCRVLIAQETLDYLGDRYEVEAWGPLELKGKEHRIQVFRVLGQKEHPQVQNNQGLQPEIIPVTAQQLSGEAVQSSSSPHL</sequence>
<keyword evidence="2" id="KW-1133">Transmembrane helix</keyword>
<keyword evidence="5" id="KW-1185">Reference proteome</keyword>
<evidence type="ECO:0000313" key="5">
    <source>
        <dbReference type="Proteomes" id="UP001154265"/>
    </source>
</evidence>
<evidence type="ECO:0000313" key="4">
    <source>
        <dbReference type="EMBL" id="MDG2992369.1"/>
    </source>
</evidence>
<dbReference type="SMART" id="SM01080">
    <property type="entry name" value="CHASE2"/>
    <property type="match status" value="1"/>
</dbReference>
<comment type="similarity">
    <text evidence="1">Belongs to the adenylyl cyclase class-3 family.</text>
</comment>
<keyword evidence="2" id="KW-0472">Membrane</keyword>